<sequence>MQVALEPETLPATMFRSEAVRQMRFPFQKAFLLCAMTAMGLGSAKAQYAGHISSYVMDARTGAVLSSTDAELQRYPASLTKLMTLYLTFRALEAHQITLDEQVPVSIHASVQAPSKLGLVPGTRLTVEQGILGLVTKSANDAACALGEFLGGGDEVRFAQLMTQQARALGMTNTTFRNASGLPDPDQVTTAHDLALLSQHLISDFPQYYHYFNVPSFYFHRRMVPNHDPMLKIYAGADGLKTGYTDLAGHNLITSAQRGNVRLIGVVMGAPNNTRRSMEMVSLLDKGFADEGVAPQPLLHPVAPSGVLMASARRRGHFRHSVLLASSRPMEVADAPTAPRRYGRISHHGAAVRMVSARHVVAHKKRSRHS</sequence>
<organism evidence="11 12">
    <name type="scientific">Gluconobacter oxydans NBRC 3293</name>
    <dbReference type="NCBI Taxonomy" id="1315969"/>
    <lineage>
        <taxon>Bacteria</taxon>
        <taxon>Pseudomonadati</taxon>
        <taxon>Pseudomonadota</taxon>
        <taxon>Alphaproteobacteria</taxon>
        <taxon>Acetobacterales</taxon>
        <taxon>Acetobacteraceae</taxon>
        <taxon>Gluconobacter</taxon>
    </lineage>
</organism>
<dbReference type="SUPFAM" id="SSF56601">
    <property type="entry name" value="beta-lactamase/transpeptidase-like"/>
    <property type="match status" value="1"/>
</dbReference>
<feature type="active site" description="Proton acceptor" evidence="7">
    <location>
        <position position="81"/>
    </location>
</feature>
<dbReference type="GO" id="GO:0009252">
    <property type="term" value="P:peptidoglycan biosynthetic process"/>
    <property type="evidence" value="ECO:0007669"/>
    <property type="project" value="UniProtKB-KW"/>
</dbReference>
<accession>A0A829WGR5</accession>
<evidence type="ECO:0000256" key="8">
    <source>
        <dbReference type="PIRSR" id="PIRSR618044-2"/>
    </source>
</evidence>
<evidence type="ECO:0000256" key="9">
    <source>
        <dbReference type="RuleBase" id="RU004016"/>
    </source>
</evidence>
<dbReference type="PRINTS" id="PR00725">
    <property type="entry name" value="DADACBPTASE1"/>
</dbReference>
<keyword evidence="4" id="KW-0133">Cell shape</keyword>
<dbReference type="InterPro" id="IPR012338">
    <property type="entry name" value="Beta-lactam/transpept-like"/>
</dbReference>
<evidence type="ECO:0000256" key="2">
    <source>
        <dbReference type="ARBA" id="ARBA00022729"/>
    </source>
</evidence>
<evidence type="ECO:0000256" key="1">
    <source>
        <dbReference type="ARBA" id="ARBA00007164"/>
    </source>
</evidence>
<dbReference type="PANTHER" id="PTHR21581">
    <property type="entry name" value="D-ALANYL-D-ALANINE CARBOXYPEPTIDASE"/>
    <property type="match status" value="1"/>
</dbReference>
<dbReference type="Proteomes" id="UP000484858">
    <property type="component" value="Unassembled WGS sequence"/>
</dbReference>
<evidence type="ECO:0000256" key="6">
    <source>
        <dbReference type="ARBA" id="ARBA00023316"/>
    </source>
</evidence>
<evidence type="ECO:0000256" key="3">
    <source>
        <dbReference type="ARBA" id="ARBA00022801"/>
    </source>
</evidence>
<comment type="similarity">
    <text evidence="1 9">Belongs to the peptidase S11 family.</text>
</comment>
<feature type="binding site" evidence="8">
    <location>
        <position position="241"/>
    </location>
    <ligand>
        <name>substrate</name>
    </ligand>
</feature>
<keyword evidence="3" id="KW-0378">Hydrolase</keyword>
<keyword evidence="6" id="KW-0961">Cell wall biogenesis/degradation</keyword>
<feature type="active site" description="Acyl-ester intermediate" evidence="7">
    <location>
        <position position="78"/>
    </location>
</feature>
<keyword evidence="2" id="KW-0732">Signal</keyword>
<dbReference type="Gene3D" id="3.40.710.10">
    <property type="entry name" value="DD-peptidase/beta-lactamase superfamily"/>
    <property type="match status" value="1"/>
</dbReference>
<dbReference type="AlphaFoldDB" id="A0A829WGR5"/>
<evidence type="ECO:0000256" key="4">
    <source>
        <dbReference type="ARBA" id="ARBA00022960"/>
    </source>
</evidence>
<dbReference type="GO" id="GO:0008360">
    <property type="term" value="P:regulation of cell shape"/>
    <property type="evidence" value="ECO:0007669"/>
    <property type="project" value="UniProtKB-KW"/>
</dbReference>
<evidence type="ECO:0000256" key="7">
    <source>
        <dbReference type="PIRSR" id="PIRSR618044-1"/>
    </source>
</evidence>
<dbReference type="PANTHER" id="PTHR21581:SF6">
    <property type="entry name" value="TRAFFICKING PROTEIN PARTICLE COMPLEX SUBUNIT 12"/>
    <property type="match status" value="1"/>
</dbReference>
<comment type="caution">
    <text evidence="11">The sequence shown here is derived from an EMBL/GenBank/DDBJ whole genome shotgun (WGS) entry which is preliminary data.</text>
</comment>
<evidence type="ECO:0000259" key="10">
    <source>
        <dbReference type="Pfam" id="PF00768"/>
    </source>
</evidence>
<dbReference type="Pfam" id="PF00768">
    <property type="entry name" value="Peptidase_S11"/>
    <property type="match status" value="1"/>
</dbReference>
<keyword evidence="11" id="KW-0121">Carboxypeptidase</keyword>
<feature type="domain" description="Peptidase S11 D-alanyl-D-alanine carboxypeptidase A N-terminal" evidence="10">
    <location>
        <begin position="54"/>
        <end position="271"/>
    </location>
</feature>
<evidence type="ECO:0000256" key="5">
    <source>
        <dbReference type="ARBA" id="ARBA00022984"/>
    </source>
</evidence>
<dbReference type="GO" id="GO:0071555">
    <property type="term" value="P:cell wall organization"/>
    <property type="evidence" value="ECO:0007669"/>
    <property type="project" value="UniProtKB-KW"/>
</dbReference>
<evidence type="ECO:0000313" key="12">
    <source>
        <dbReference type="Proteomes" id="UP000484858"/>
    </source>
</evidence>
<feature type="active site" evidence="7">
    <location>
        <position position="138"/>
    </location>
</feature>
<keyword evidence="11" id="KW-0645">Protease</keyword>
<dbReference type="InterPro" id="IPR001967">
    <property type="entry name" value="Peptidase_S11_N"/>
</dbReference>
<gene>
    <name evidence="11" type="ORF">NBRC3293_0495</name>
</gene>
<dbReference type="GO" id="GO:0006508">
    <property type="term" value="P:proteolysis"/>
    <property type="evidence" value="ECO:0007669"/>
    <property type="project" value="InterPro"/>
</dbReference>
<dbReference type="EMBL" id="BARJ01000002">
    <property type="protein sequence ID" value="GEM15998.1"/>
    <property type="molecule type" value="Genomic_DNA"/>
</dbReference>
<evidence type="ECO:0000313" key="11">
    <source>
        <dbReference type="EMBL" id="GEM15998.1"/>
    </source>
</evidence>
<keyword evidence="5" id="KW-0573">Peptidoglycan synthesis</keyword>
<name>A0A829WGR5_GLUOY</name>
<dbReference type="InterPro" id="IPR018044">
    <property type="entry name" value="Peptidase_S11"/>
</dbReference>
<reference evidence="11 12" key="1">
    <citation type="submission" date="2013-04" db="EMBL/GenBank/DDBJ databases">
        <title>Gluconobacter oxydans NBRC 3293 whole genome sequence.</title>
        <authorList>
            <person name="Matsutani M."/>
            <person name="Yakushi T."/>
            <person name="Matsushita K."/>
        </authorList>
    </citation>
    <scope>NUCLEOTIDE SEQUENCE [LARGE SCALE GENOMIC DNA]</scope>
    <source>
        <strain evidence="11 12">NBRC 3293</strain>
    </source>
</reference>
<protein>
    <submittedName>
        <fullName evidence="11">D-alanyl-D-alanine carboxypeptidase</fullName>
    </submittedName>
</protein>
<dbReference type="GO" id="GO:0009002">
    <property type="term" value="F:serine-type D-Ala-D-Ala carboxypeptidase activity"/>
    <property type="evidence" value="ECO:0007669"/>
    <property type="project" value="InterPro"/>
</dbReference>
<proteinExistence type="inferred from homology"/>